<sequence>MKRKQLVALYFDGRRDKTLNVNKVCGTFHHSFKMEDHYILLKEPGDTCTGYVTCKTGAGDNMKQTVGCGGTVVSTGLKAESDSYFGDGTEKKFAMACVAVAL</sequence>
<dbReference type="AlphaFoldDB" id="A0A8K0CRC8"/>
<name>A0A8K0CRC8_IGNLU</name>
<organism evidence="1 2">
    <name type="scientific">Ignelater luminosus</name>
    <name type="common">Cucubano</name>
    <name type="synonym">Pyrophorus luminosus</name>
    <dbReference type="NCBI Taxonomy" id="2038154"/>
    <lineage>
        <taxon>Eukaryota</taxon>
        <taxon>Metazoa</taxon>
        <taxon>Ecdysozoa</taxon>
        <taxon>Arthropoda</taxon>
        <taxon>Hexapoda</taxon>
        <taxon>Insecta</taxon>
        <taxon>Pterygota</taxon>
        <taxon>Neoptera</taxon>
        <taxon>Endopterygota</taxon>
        <taxon>Coleoptera</taxon>
        <taxon>Polyphaga</taxon>
        <taxon>Elateriformia</taxon>
        <taxon>Elateroidea</taxon>
        <taxon>Elateridae</taxon>
        <taxon>Agrypninae</taxon>
        <taxon>Pyrophorini</taxon>
        <taxon>Ignelater</taxon>
    </lineage>
</organism>
<reference evidence="1" key="1">
    <citation type="submission" date="2019-08" db="EMBL/GenBank/DDBJ databases">
        <title>The genome of the North American firefly Photinus pyralis.</title>
        <authorList>
            <consortium name="Photinus pyralis genome working group"/>
            <person name="Fallon T.R."/>
            <person name="Sander Lower S.E."/>
            <person name="Weng J.-K."/>
        </authorList>
    </citation>
    <scope>NUCLEOTIDE SEQUENCE</scope>
    <source>
        <strain evidence="1">TRF0915ILg1</strain>
        <tissue evidence="1">Whole body</tissue>
    </source>
</reference>
<gene>
    <name evidence="1" type="ORF">ILUMI_17251</name>
</gene>
<evidence type="ECO:0000313" key="2">
    <source>
        <dbReference type="Proteomes" id="UP000801492"/>
    </source>
</evidence>
<dbReference type="OrthoDB" id="6617942at2759"/>
<evidence type="ECO:0000313" key="1">
    <source>
        <dbReference type="EMBL" id="KAF2888922.1"/>
    </source>
</evidence>
<proteinExistence type="predicted"/>
<dbReference type="EMBL" id="VTPC01072712">
    <property type="protein sequence ID" value="KAF2888922.1"/>
    <property type="molecule type" value="Genomic_DNA"/>
</dbReference>
<protein>
    <submittedName>
        <fullName evidence="1">Uncharacterized protein</fullName>
    </submittedName>
</protein>
<dbReference type="Proteomes" id="UP000801492">
    <property type="component" value="Unassembled WGS sequence"/>
</dbReference>
<keyword evidence="2" id="KW-1185">Reference proteome</keyword>
<accession>A0A8K0CRC8</accession>
<comment type="caution">
    <text evidence="1">The sequence shown here is derived from an EMBL/GenBank/DDBJ whole genome shotgun (WGS) entry which is preliminary data.</text>
</comment>